<dbReference type="RefSeq" id="WP_250582785.1">
    <property type="nucleotide sequence ID" value="NZ_JAKRVX010000001.1"/>
</dbReference>
<evidence type="ECO:0000313" key="1">
    <source>
        <dbReference type="EMBL" id="MCL9815870.1"/>
    </source>
</evidence>
<reference evidence="1" key="1">
    <citation type="journal article" date="2022" name="Syst. Appl. Microbiol.">
        <title>Natronocalculus amylovorans gen. nov., sp. nov., and Natranaeroarchaeum aerophilus sp. nov., dominant culturable amylolytic natronoarchaea from hypersaline soda lakes in southwestern Siberia.</title>
        <authorList>
            <person name="Sorokin D.Y."/>
            <person name="Elcheninov A.G."/>
            <person name="Khizhniak T.V."/>
            <person name="Koenen M."/>
            <person name="Bale N.J."/>
            <person name="Damste J.S.S."/>
            <person name="Kublanov I.V."/>
        </authorList>
    </citation>
    <scope>NUCLEOTIDE SEQUENCE</scope>
    <source>
        <strain evidence="1">AArc-St2</strain>
    </source>
</reference>
<accession>A0AAE3FVW5</accession>
<name>A0AAE3FVW5_9EURY</name>
<dbReference type="EMBL" id="JAKRVX010000001">
    <property type="protein sequence ID" value="MCL9815870.1"/>
    <property type="molecule type" value="Genomic_DNA"/>
</dbReference>
<keyword evidence="2" id="KW-1185">Reference proteome</keyword>
<dbReference type="InterPro" id="IPR014347">
    <property type="entry name" value="Tautomerase/MIF_sf"/>
</dbReference>
<proteinExistence type="predicted"/>
<comment type="caution">
    <text evidence="1">The sequence shown here is derived from an EMBL/GenBank/DDBJ whole genome shotgun (WGS) entry which is preliminary data.</text>
</comment>
<protein>
    <submittedName>
        <fullName evidence="1">Tautomerase</fullName>
    </submittedName>
</protein>
<gene>
    <name evidence="1" type="ORF">AArcSt2_02835</name>
</gene>
<organism evidence="1 2">
    <name type="scientific">Natronocalculus amylovorans</name>
    <dbReference type="NCBI Taxonomy" id="2917812"/>
    <lineage>
        <taxon>Archaea</taxon>
        <taxon>Methanobacteriati</taxon>
        <taxon>Methanobacteriota</taxon>
        <taxon>Stenosarchaea group</taxon>
        <taxon>Halobacteria</taxon>
        <taxon>Halobacteriales</taxon>
        <taxon>Haloferacaceae</taxon>
        <taxon>Natronocalculus</taxon>
    </lineage>
</organism>
<dbReference type="AlphaFoldDB" id="A0AAE3FVW5"/>
<dbReference type="Proteomes" id="UP001203207">
    <property type="component" value="Unassembled WGS sequence"/>
</dbReference>
<sequence>MPLLQLDTTYDLTEQERRNCTKMLTQLYVEEMETTAGHVAVVVRSHPAESLSIGRAVDGPLAFLDADIRSGRSFEMKRSFGLAAMNYLHAEWDVPEPNLKVAFTEHPGEQLMGVDRVGGDWTPDDTT</sequence>
<evidence type="ECO:0000313" key="2">
    <source>
        <dbReference type="Proteomes" id="UP001203207"/>
    </source>
</evidence>
<reference evidence="1" key="2">
    <citation type="submission" date="2022-02" db="EMBL/GenBank/DDBJ databases">
        <authorList>
            <person name="Elcheninov A.G."/>
            <person name="Sorokin D.Y."/>
            <person name="Kublanov I.V."/>
        </authorList>
    </citation>
    <scope>NUCLEOTIDE SEQUENCE</scope>
    <source>
        <strain evidence="1">AArc-St2</strain>
    </source>
</reference>
<dbReference type="SUPFAM" id="SSF55331">
    <property type="entry name" value="Tautomerase/MIF"/>
    <property type="match status" value="1"/>
</dbReference>
<dbReference type="Gene3D" id="3.30.429.10">
    <property type="entry name" value="Macrophage Migration Inhibitory Factor"/>
    <property type="match status" value="1"/>
</dbReference>